<evidence type="ECO:0000256" key="4">
    <source>
        <dbReference type="SAM" id="MobiDB-lite"/>
    </source>
</evidence>
<evidence type="ECO:0000259" key="5">
    <source>
        <dbReference type="Pfam" id="PF12012"/>
    </source>
</evidence>
<dbReference type="InterPro" id="IPR021893">
    <property type="entry name" value="ZMYM2-like_C"/>
</dbReference>
<evidence type="ECO:0000256" key="3">
    <source>
        <dbReference type="ARBA" id="ARBA00022843"/>
    </source>
</evidence>
<sequence>MLNFHNSSCEQEDQDVYQAFTNELNKRQIMPLELMQARSHPKFAETADRVVREMRHLQQVVRKTAMYIKERQGEIEKVIEEFTDELGIKLEPGSSSLPQQMKIPESALWIPNAPATSEAKEEVQALSQQQPAVFQLQQNIQQNLYFNRLQQQAHEQMVNNQYHQYQQQQAQQAQNQVQIPPGLRPGMVGQNQPVNRYWSDAMYSILLRAQQNQIKEKIPGMDGRVPSHQSDSGHESGNGDSSSEHEAGIIDPNAANTVIETPAPTHQIKPQWIIKRMEKLKRKRAARENGEFDIDVEGDADEDEDDLPPGDNLDIEPDAEIGPAQFSGVGTGVITKDQNGKTQITCKQCRWTLRKWESWAKKRNAGNLPGLTIKSDINDQAPQDFLTLDNTEDLVKWMSNFIREIRKDSGEAYQIDSITAFAFSLQKVLKETGRQVDILRNEKFVVFLEAMNEAMDCSVKTVVIQPTPRSDEETLWQSGELGYHSPEALTQTLVMIIVKHLKIRSSQAHRDMEMSDFEKVKIFNPSNPTQLLEIYRYKDSRGNAKRGEIVPNLAKPERCPVRILDYYLEKRPPAIRHSGPFYLWPSDQKTLDRMSWFRVKPLSKKYLLKCLCRIKQTNLHDF</sequence>
<keyword evidence="1" id="KW-1017">Isopeptide bond</keyword>
<dbReference type="PANTHER" id="PTHR45736:SF1">
    <property type="entry name" value="WITHOUT CHILDREN, ISOFORM B"/>
    <property type="match status" value="1"/>
</dbReference>
<keyword evidence="8" id="KW-1185">Reference proteome</keyword>
<dbReference type="Pfam" id="PF12012">
    <property type="entry name" value="DUF3504"/>
    <property type="match status" value="1"/>
</dbReference>
<dbReference type="Proteomes" id="UP001158576">
    <property type="component" value="Chromosome XSR"/>
</dbReference>
<dbReference type="InterPro" id="IPR057926">
    <property type="entry name" value="QRICH1_dom"/>
</dbReference>
<dbReference type="EMBL" id="OU015569">
    <property type="protein sequence ID" value="CAG5095401.1"/>
    <property type="molecule type" value="Genomic_DNA"/>
</dbReference>
<proteinExistence type="predicted"/>
<feature type="region of interest" description="Disordered" evidence="4">
    <location>
        <begin position="166"/>
        <end position="191"/>
    </location>
</feature>
<evidence type="ECO:0000256" key="2">
    <source>
        <dbReference type="ARBA" id="ARBA00022553"/>
    </source>
</evidence>
<accession>A0ABN7SE85</accession>
<feature type="domain" description="QRICH1-like" evidence="6">
    <location>
        <begin position="351"/>
        <end position="455"/>
    </location>
</feature>
<feature type="compositionally biased region" description="Low complexity" evidence="4">
    <location>
        <begin position="166"/>
        <end position="178"/>
    </location>
</feature>
<feature type="region of interest" description="Disordered" evidence="4">
    <location>
        <begin position="219"/>
        <end position="247"/>
    </location>
</feature>
<protein>
    <submittedName>
        <fullName evidence="7">Oidioi.mRNA.OKI2018_I69.XSR.g14172.t1.cds</fullName>
    </submittedName>
</protein>
<evidence type="ECO:0000259" key="6">
    <source>
        <dbReference type="Pfam" id="PF25561"/>
    </source>
</evidence>
<name>A0ABN7SE85_OIKDI</name>
<evidence type="ECO:0000256" key="1">
    <source>
        <dbReference type="ARBA" id="ARBA00022499"/>
    </source>
</evidence>
<gene>
    <name evidence="7" type="ORF">OKIOD_LOCUS5730</name>
</gene>
<evidence type="ECO:0000313" key="7">
    <source>
        <dbReference type="EMBL" id="CAG5095401.1"/>
    </source>
</evidence>
<reference evidence="7 8" key="1">
    <citation type="submission" date="2021-04" db="EMBL/GenBank/DDBJ databases">
        <authorList>
            <person name="Bliznina A."/>
        </authorList>
    </citation>
    <scope>NUCLEOTIDE SEQUENCE [LARGE SCALE GENOMIC DNA]</scope>
</reference>
<keyword evidence="3" id="KW-0832">Ubl conjugation</keyword>
<dbReference type="PANTHER" id="PTHR45736">
    <property type="entry name" value="ZINC FINGER MYM-TYPE PROTEIN"/>
    <property type="match status" value="1"/>
</dbReference>
<dbReference type="InterPro" id="IPR051284">
    <property type="entry name" value="ZnF_MYMT-QRICH1"/>
</dbReference>
<organism evidence="7 8">
    <name type="scientific">Oikopleura dioica</name>
    <name type="common">Tunicate</name>
    <dbReference type="NCBI Taxonomy" id="34765"/>
    <lineage>
        <taxon>Eukaryota</taxon>
        <taxon>Metazoa</taxon>
        <taxon>Chordata</taxon>
        <taxon>Tunicata</taxon>
        <taxon>Appendicularia</taxon>
        <taxon>Copelata</taxon>
        <taxon>Oikopleuridae</taxon>
        <taxon>Oikopleura</taxon>
    </lineage>
</organism>
<keyword evidence="2" id="KW-0597">Phosphoprotein</keyword>
<feature type="region of interest" description="Disordered" evidence="4">
    <location>
        <begin position="291"/>
        <end position="312"/>
    </location>
</feature>
<feature type="domain" description="ZMYM2-like/QRICH1 C-terminal" evidence="5">
    <location>
        <begin position="468"/>
        <end position="615"/>
    </location>
</feature>
<dbReference type="Pfam" id="PF25561">
    <property type="entry name" value="QRICH1"/>
    <property type="match status" value="1"/>
</dbReference>
<evidence type="ECO:0000313" key="8">
    <source>
        <dbReference type="Proteomes" id="UP001158576"/>
    </source>
</evidence>